<accession>A0A2V1IMZ6</accession>
<evidence type="ECO:0000256" key="1">
    <source>
        <dbReference type="ARBA" id="ARBA00004141"/>
    </source>
</evidence>
<evidence type="ECO:0000256" key="7">
    <source>
        <dbReference type="ARBA" id="ARBA00023136"/>
    </source>
</evidence>
<gene>
    <name evidence="10" type="ORF">C5O23_10830</name>
</gene>
<dbReference type="PANTHER" id="PTHR43562:SF4">
    <property type="entry name" value="NA(+)_H(+) ANTIPORTER NHAS5"/>
    <property type="match status" value="1"/>
</dbReference>
<name>A0A2V1IMZ6_9BACT</name>
<keyword evidence="3" id="KW-0050">Antiport</keyword>
<dbReference type="Proteomes" id="UP000244905">
    <property type="component" value="Unassembled WGS sequence"/>
</dbReference>
<feature type="transmembrane region" description="Helical" evidence="8">
    <location>
        <begin position="128"/>
        <end position="146"/>
    </location>
</feature>
<evidence type="ECO:0000256" key="6">
    <source>
        <dbReference type="ARBA" id="ARBA00023065"/>
    </source>
</evidence>
<evidence type="ECO:0000313" key="11">
    <source>
        <dbReference type="Proteomes" id="UP000244905"/>
    </source>
</evidence>
<feature type="domain" description="Cation/H+ exchanger transmembrane" evidence="9">
    <location>
        <begin position="26"/>
        <end position="385"/>
    </location>
</feature>
<dbReference type="InterPro" id="IPR006153">
    <property type="entry name" value="Cation/H_exchanger_TM"/>
</dbReference>
<protein>
    <submittedName>
        <fullName evidence="10">Cation:proton antiporter</fullName>
    </submittedName>
</protein>
<keyword evidence="7 8" id="KW-0472">Membrane</keyword>
<dbReference type="EMBL" id="PUEC01000026">
    <property type="protein sequence ID" value="PWB01086.1"/>
    <property type="molecule type" value="Genomic_DNA"/>
</dbReference>
<keyword evidence="2" id="KW-0813">Transport</keyword>
<feature type="transmembrane region" description="Helical" evidence="8">
    <location>
        <begin position="101"/>
        <end position="122"/>
    </location>
</feature>
<feature type="transmembrane region" description="Helical" evidence="8">
    <location>
        <begin position="187"/>
        <end position="208"/>
    </location>
</feature>
<dbReference type="Pfam" id="PF00999">
    <property type="entry name" value="Na_H_Exchanger"/>
    <property type="match status" value="1"/>
</dbReference>
<dbReference type="GO" id="GO:0016020">
    <property type="term" value="C:membrane"/>
    <property type="evidence" value="ECO:0007669"/>
    <property type="project" value="UniProtKB-SubCell"/>
</dbReference>
<dbReference type="RefSeq" id="WP_107032963.1">
    <property type="nucleotide sequence ID" value="NZ_CAOVAQ010000008.1"/>
</dbReference>
<evidence type="ECO:0000313" key="10">
    <source>
        <dbReference type="EMBL" id="PWB01086.1"/>
    </source>
</evidence>
<keyword evidence="4 8" id="KW-0812">Transmembrane</keyword>
<dbReference type="AlphaFoldDB" id="A0A2V1IMZ6"/>
<sequence length="715" mass="78545">MLLSFAIPSTAPLITAPVPIFLTVMAIILLTPLVLSRLKIPQVIGLIIAGVAVGPYGLNLLARDMSFEVFGQVGILYLMFLAGIEIDMYHLRKNLRKGMAFGAFTFIIPLLLGTLTAMAALGMHLLEAVLLASMFAAHTLIAYPIVNRFGVTKSPAVIIAIAGTIMTVLGSLIVLAGVLGVYRDGSLGSLVPVLFYLALYCLGITYLYPRITRYFFKHYSDGISQFIYVMVAVFGAAALASFIGIEGVFGAFFAGLVLNRFIPARSTLMGRLEFVGNALFIPYFLIGVGMLIDLRVVLDGWGTLYTAAVMSAVAMASKWLAALVTQKVYGLTPVDRSMMYQLSNAHTAVALAVVMIGYEMHLFDIQVLNGTVVMILVTCTVSSFGTERAASRIKVQMLEQEEEENSKDDSAAHPRTLIAISNPLTAPGIVDLALSMRFPDSSVAGDLYALHVRNDNSASARAIGRNSLDVAERAAAAVETTLTPIERFDLNFITGVLNTMEERDITELIVGLHRRTSIIDSFLGEKVEQLLRSTNRMVVMSRCFIPLNTVTRILVAVPKKAQFETGFRRWVQAVGNLCRQIGCRIEFWCEESTVPLIRTVVRQSNLGIRMSFAEVRSYDDFVLKSAEVNDDDLLIVVSARRSSVSFDSDMDAVPEYLQKYFANTNLIVLYPGQFGTEAPMTMAETMATDIVSAPNQLYRYTMALVRRLRRVLSHR</sequence>
<feature type="transmembrane region" description="Helical" evidence="8">
    <location>
        <begin position="274"/>
        <end position="292"/>
    </location>
</feature>
<evidence type="ECO:0000256" key="4">
    <source>
        <dbReference type="ARBA" id="ARBA00022692"/>
    </source>
</evidence>
<proteinExistence type="predicted"/>
<comment type="caution">
    <text evidence="10">The sequence shown here is derived from an EMBL/GenBank/DDBJ whole genome shotgun (WGS) entry which is preliminary data.</text>
</comment>
<feature type="transmembrane region" description="Helical" evidence="8">
    <location>
        <begin position="304"/>
        <end position="326"/>
    </location>
</feature>
<feature type="transmembrane region" description="Helical" evidence="8">
    <location>
        <begin position="69"/>
        <end position="89"/>
    </location>
</feature>
<evidence type="ECO:0000256" key="5">
    <source>
        <dbReference type="ARBA" id="ARBA00022989"/>
    </source>
</evidence>
<dbReference type="PANTHER" id="PTHR43562">
    <property type="entry name" value="NAPA-TYPE SODIUM/HYDROGEN ANTIPORTER"/>
    <property type="match status" value="1"/>
</dbReference>
<evidence type="ECO:0000259" key="9">
    <source>
        <dbReference type="Pfam" id="PF00999"/>
    </source>
</evidence>
<organism evidence="10 11">
    <name type="scientific">Duncaniella muris</name>
    <dbReference type="NCBI Taxonomy" id="2094150"/>
    <lineage>
        <taxon>Bacteria</taxon>
        <taxon>Pseudomonadati</taxon>
        <taxon>Bacteroidota</taxon>
        <taxon>Bacteroidia</taxon>
        <taxon>Bacteroidales</taxon>
        <taxon>Muribaculaceae</taxon>
        <taxon>Duncaniella</taxon>
    </lineage>
</organism>
<feature type="transmembrane region" description="Helical" evidence="8">
    <location>
        <begin position="228"/>
        <end position="254"/>
    </location>
</feature>
<keyword evidence="5 8" id="KW-1133">Transmembrane helix</keyword>
<dbReference type="GO" id="GO:0015297">
    <property type="term" value="F:antiporter activity"/>
    <property type="evidence" value="ECO:0007669"/>
    <property type="project" value="UniProtKB-KW"/>
</dbReference>
<dbReference type="SUPFAM" id="SSF52402">
    <property type="entry name" value="Adenine nucleotide alpha hydrolases-like"/>
    <property type="match status" value="1"/>
</dbReference>
<feature type="transmembrane region" description="Helical" evidence="8">
    <location>
        <begin position="158"/>
        <end position="181"/>
    </location>
</feature>
<evidence type="ECO:0000256" key="8">
    <source>
        <dbReference type="SAM" id="Phobius"/>
    </source>
</evidence>
<reference evidence="11" key="1">
    <citation type="submission" date="2018-02" db="EMBL/GenBank/DDBJ databases">
        <authorList>
            <person name="Clavel T."/>
            <person name="Strowig T."/>
        </authorList>
    </citation>
    <scope>NUCLEOTIDE SEQUENCE [LARGE SCALE GENOMIC DNA]</scope>
    <source>
        <strain evidence="11">DSM 103720</strain>
    </source>
</reference>
<evidence type="ECO:0000256" key="3">
    <source>
        <dbReference type="ARBA" id="ARBA00022449"/>
    </source>
</evidence>
<keyword evidence="11" id="KW-1185">Reference proteome</keyword>
<feature type="transmembrane region" description="Helical" evidence="8">
    <location>
        <begin position="12"/>
        <end position="31"/>
    </location>
</feature>
<dbReference type="GO" id="GO:1902600">
    <property type="term" value="P:proton transmembrane transport"/>
    <property type="evidence" value="ECO:0007669"/>
    <property type="project" value="InterPro"/>
</dbReference>
<comment type="subcellular location">
    <subcellularLocation>
        <location evidence="1">Membrane</location>
        <topology evidence="1">Multi-pass membrane protein</topology>
    </subcellularLocation>
</comment>
<feature type="transmembrane region" description="Helical" evidence="8">
    <location>
        <begin position="338"/>
        <end position="358"/>
    </location>
</feature>
<feature type="transmembrane region" description="Helical" evidence="8">
    <location>
        <begin position="43"/>
        <end position="63"/>
    </location>
</feature>
<keyword evidence="6" id="KW-0406">Ion transport</keyword>
<dbReference type="GeneID" id="82526830"/>
<dbReference type="Gene3D" id="1.20.1530.20">
    <property type="match status" value="1"/>
</dbReference>
<dbReference type="InterPro" id="IPR038770">
    <property type="entry name" value="Na+/solute_symporter_sf"/>
</dbReference>
<evidence type="ECO:0000256" key="2">
    <source>
        <dbReference type="ARBA" id="ARBA00022448"/>
    </source>
</evidence>